<dbReference type="GO" id="GO:0004197">
    <property type="term" value="F:cysteine-type endopeptidase activity"/>
    <property type="evidence" value="ECO:0007669"/>
    <property type="project" value="InterPro"/>
</dbReference>
<evidence type="ECO:0008006" key="8">
    <source>
        <dbReference type="Google" id="ProtNLM"/>
    </source>
</evidence>
<dbReference type="SMART" id="SM00115">
    <property type="entry name" value="CASc"/>
    <property type="match status" value="1"/>
</dbReference>
<dbReference type="InterPro" id="IPR029030">
    <property type="entry name" value="Caspase-like_dom_sf"/>
</dbReference>
<name>A0A8C5SVK0_LATLA</name>
<dbReference type="Ensembl" id="ENSLLTT00000023275.1">
    <property type="protein sequence ID" value="ENSLLTP00000022445.1"/>
    <property type="gene ID" value="ENSLLTG00000016685.1"/>
</dbReference>
<proteinExistence type="inferred from homology"/>
<dbReference type="Pfam" id="PF00656">
    <property type="entry name" value="Peptidase_C14"/>
    <property type="match status" value="2"/>
</dbReference>
<feature type="region of interest" description="Disordered" evidence="3">
    <location>
        <begin position="275"/>
        <end position="294"/>
    </location>
</feature>
<dbReference type="PROSITE" id="PS01122">
    <property type="entry name" value="CASPASE_CYS"/>
    <property type="match status" value="1"/>
</dbReference>
<organism evidence="6 7">
    <name type="scientific">Laticauda laticaudata</name>
    <name type="common">Blue-ringed sea krait</name>
    <name type="synonym">Blue-lipped sea krait</name>
    <dbReference type="NCBI Taxonomy" id="8630"/>
    <lineage>
        <taxon>Eukaryota</taxon>
        <taxon>Metazoa</taxon>
        <taxon>Chordata</taxon>
        <taxon>Craniata</taxon>
        <taxon>Vertebrata</taxon>
        <taxon>Euteleostomi</taxon>
        <taxon>Lepidosauria</taxon>
        <taxon>Squamata</taxon>
        <taxon>Bifurcata</taxon>
        <taxon>Unidentata</taxon>
        <taxon>Episquamata</taxon>
        <taxon>Toxicofera</taxon>
        <taxon>Serpentes</taxon>
        <taxon>Colubroidea</taxon>
        <taxon>Elapidae</taxon>
        <taxon>Laticaudinae</taxon>
        <taxon>Laticauda</taxon>
    </lineage>
</organism>
<dbReference type="PROSITE" id="PS50208">
    <property type="entry name" value="CASPASE_P20"/>
    <property type="match status" value="1"/>
</dbReference>
<dbReference type="Gene3D" id="3.40.50.1460">
    <property type="match status" value="1"/>
</dbReference>
<dbReference type="InterPro" id="IPR052039">
    <property type="entry name" value="Caspase-related_regulators"/>
</dbReference>
<comment type="similarity">
    <text evidence="1 2">Belongs to the peptidase C14A family.</text>
</comment>
<feature type="compositionally biased region" description="Polar residues" evidence="3">
    <location>
        <begin position="280"/>
        <end position="294"/>
    </location>
</feature>
<evidence type="ECO:0000313" key="7">
    <source>
        <dbReference type="Proteomes" id="UP000694406"/>
    </source>
</evidence>
<evidence type="ECO:0000259" key="5">
    <source>
        <dbReference type="PROSITE" id="PS50208"/>
    </source>
</evidence>
<dbReference type="PANTHER" id="PTHR22576:SF41">
    <property type="entry name" value="CASPASE 14, APOPTOSIS-RELATED CYSTEINE PEPTIDASE"/>
    <property type="match status" value="1"/>
</dbReference>
<feature type="domain" description="Caspase family p10" evidence="4">
    <location>
        <begin position="206"/>
        <end position="268"/>
    </location>
</feature>
<evidence type="ECO:0000259" key="4">
    <source>
        <dbReference type="PROSITE" id="PS50207"/>
    </source>
</evidence>
<dbReference type="InterPro" id="IPR015917">
    <property type="entry name" value="Pept_C14A"/>
</dbReference>
<dbReference type="SUPFAM" id="SSF52129">
    <property type="entry name" value="Caspase-like"/>
    <property type="match status" value="1"/>
</dbReference>
<dbReference type="GeneTree" id="ENSGT00940000164699"/>
<dbReference type="AlphaFoldDB" id="A0A8C5SVK0"/>
<evidence type="ECO:0000313" key="6">
    <source>
        <dbReference type="Ensembl" id="ENSLLTP00000022445.1"/>
    </source>
</evidence>
<evidence type="ECO:0000256" key="3">
    <source>
        <dbReference type="SAM" id="MobiDB-lite"/>
    </source>
</evidence>
<protein>
    <recommendedName>
        <fullName evidence="8">Caspase-3</fullName>
    </recommendedName>
</protein>
<dbReference type="FunFam" id="3.40.50.1460:FF:000024">
    <property type="entry name" value="Caspase 21"/>
    <property type="match status" value="1"/>
</dbReference>
<accession>A0A8C5SVK0</accession>
<evidence type="ECO:0000256" key="1">
    <source>
        <dbReference type="ARBA" id="ARBA00010134"/>
    </source>
</evidence>
<evidence type="ECO:0000256" key="2">
    <source>
        <dbReference type="RuleBase" id="RU003971"/>
    </source>
</evidence>
<feature type="domain" description="Caspase family p20" evidence="5">
    <location>
        <begin position="5"/>
        <end position="159"/>
    </location>
</feature>
<dbReference type="PANTHER" id="PTHR22576">
    <property type="entry name" value="MUCOSA ASSOCIATED LYMPHOID TISSUE LYMPHOMA TRANSLOCATION PROTEIN 1/PARACASPASE"/>
    <property type="match status" value="1"/>
</dbReference>
<keyword evidence="7" id="KW-1185">Reference proteome</keyword>
<reference evidence="6" key="2">
    <citation type="submission" date="2025-09" db="UniProtKB">
        <authorList>
            <consortium name="Ensembl"/>
        </authorList>
    </citation>
    <scope>IDENTIFICATION</scope>
</reference>
<dbReference type="InterPro" id="IPR001309">
    <property type="entry name" value="Pept_C14_p20"/>
</dbReference>
<dbReference type="InterPro" id="IPR033139">
    <property type="entry name" value="Caspase_cys_AS"/>
</dbReference>
<dbReference type="InterPro" id="IPR002138">
    <property type="entry name" value="Pept_C14_p10"/>
</dbReference>
<dbReference type="Proteomes" id="UP000694406">
    <property type="component" value="Unplaced"/>
</dbReference>
<dbReference type="PROSITE" id="PS50207">
    <property type="entry name" value="CASPASE_P10"/>
    <property type="match status" value="1"/>
</dbReference>
<dbReference type="InterPro" id="IPR011600">
    <property type="entry name" value="Pept_C14_caspase"/>
</dbReference>
<dbReference type="GO" id="GO:0006508">
    <property type="term" value="P:proteolysis"/>
    <property type="evidence" value="ECO:0007669"/>
    <property type="project" value="InterPro"/>
</dbReference>
<sequence>MTCPKRNRALIIVNYQFLWAKEEFRPRMGARREADKLVKALSKCNYDVRLFLDLTAKEIEDVYKEDRGCKTGGPWARCVMRKPRPSQLCKGRKRGESRAEHGKCFVSILSSHGEDGCIMDCQGQALKLTRIYNILSSERCPHLAGKPKIFFIQACRGNRFDDGIYLETDSAPEEDCFSHYLSIPESTAVMFSCSPGYVSFSNQWESMFLKALLEVLEGEERKLKVNKLMTWINWKVAFLCEAKGTVYKGKKEMPCFVTNMVEKVYPFKQDRECSDYPDHSNPTNTIQSSVHDAI</sequence>
<reference evidence="6" key="1">
    <citation type="submission" date="2025-08" db="UniProtKB">
        <authorList>
            <consortium name="Ensembl"/>
        </authorList>
    </citation>
    <scope>IDENTIFICATION</scope>
</reference>